<evidence type="ECO:0000256" key="4">
    <source>
        <dbReference type="ARBA" id="ARBA00022741"/>
    </source>
</evidence>
<dbReference type="SUPFAM" id="SSF116878">
    <property type="entry name" value="TrmE connector domain"/>
    <property type="match status" value="1"/>
</dbReference>
<keyword evidence="5" id="KW-0342">GTP-binding</keyword>
<dbReference type="GO" id="GO:0002098">
    <property type="term" value="P:tRNA wobble uridine modification"/>
    <property type="evidence" value="ECO:0007669"/>
    <property type="project" value="TreeGrafter"/>
</dbReference>
<dbReference type="Pfam" id="PF01926">
    <property type="entry name" value="MMR_HSR1"/>
    <property type="match status" value="1"/>
</dbReference>
<evidence type="ECO:0000259" key="6">
    <source>
        <dbReference type="Pfam" id="PF01926"/>
    </source>
</evidence>
<dbReference type="Gene3D" id="3.30.1360.120">
    <property type="entry name" value="Probable tRNA modification gtpase trme, domain 1"/>
    <property type="match status" value="1"/>
</dbReference>
<evidence type="ECO:0000256" key="5">
    <source>
        <dbReference type="ARBA" id="ARBA00023134"/>
    </source>
</evidence>
<evidence type="ECO:0000256" key="3">
    <source>
        <dbReference type="ARBA" id="ARBA00022694"/>
    </source>
</evidence>
<gene>
    <name evidence="9" type="ORF">COHA_002099</name>
</gene>
<dbReference type="InterPro" id="IPR004520">
    <property type="entry name" value="GTPase_MnmE"/>
</dbReference>
<dbReference type="InterPro" id="IPR006073">
    <property type="entry name" value="GTP-bd"/>
</dbReference>
<dbReference type="Pfam" id="PF10396">
    <property type="entry name" value="TrmE_N"/>
    <property type="match status" value="1"/>
</dbReference>
<evidence type="ECO:0000256" key="2">
    <source>
        <dbReference type="ARBA" id="ARBA00011043"/>
    </source>
</evidence>
<dbReference type="Gene3D" id="1.20.120.430">
    <property type="entry name" value="tRNA modification GTPase MnmE domain 2"/>
    <property type="match status" value="1"/>
</dbReference>
<proteinExistence type="inferred from homology"/>
<dbReference type="PANTHER" id="PTHR42714:SF2">
    <property type="entry name" value="TRNA MODIFICATION GTPASE GTPBP3, MITOCHONDRIAL"/>
    <property type="match status" value="1"/>
</dbReference>
<evidence type="ECO:0000256" key="1">
    <source>
        <dbReference type="ARBA" id="ARBA00004173"/>
    </source>
</evidence>
<dbReference type="Pfam" id="PF12631">
    <property type="entry name" value="MnmE_helical"/>
    <property type="match status" value="1"/>
</dbReference>
<dbReference type="NCBIfam" id="NF003661">
    <property type="entry name" value="PRK05291.1-3"/>
    <property type="match status" value="1"/>
</dbReference>
<dbReference type="GO" id="GO:0030488">
    <property type="term" value="P:tRNA methylation"/>
    <property type="evidence" value="ECO:0007669"/>
    <property type="project" value="TreeGrafter"/>
</dbReference>
<evidence type="ECO:0000313" key="10">
    <source>
        <dbReference type="Proteomes" id="UP001205105"/>
    </source>
</evidence>
<name>A0AAD5DWE3_9CHLO</name>
<organism evidence="9 10">
    <name type="scientific">Chlorella ohadii</name>
    <dbReference type="NCBI Taxonomy" id="2649997"/>
    <lineage>
        <taxon>Eukaryota</taxon>
        <taxon>Viridiplantae</taxon>
        <taxon>Chlorophyta</taxon>
        <taxon>core chlorophytes</taxon>
        <taxon>Trebouxiophyceae</taxon>
        <taxon>Chlorellales</taxon>
        <taxon>Chlorellaceae</taxon>
        <taxon>Chlorella clade</taxon>
        <taxon>Chlorella</taxon>
    </lineage>
</organism>
<dbReference type="EMBL" id="JADXDR010000032">
    <property type="protein sequence ID" value="KAI7844301.1"/>
    <property type="molecule type" value="Genomic_DNA"/>
</dbReference>
<comment type="subcellular location">
    <subcellularLocation>
        <location evidence="1">Mitochondrion</location>
    </subcellularLocation>
</comment>
<dbReference type="CDD" id="cd14858">
    <property type="entry name" value="TrmE_N"/>
    <property type="match status" value="1"/>
</dbReference>
<dbReference type="HAMAP" id="MF_00379">
    <property type="entry name" value="GTPase_MnmE"/>
    <property type="match status" value="1"/>
</dbReference>
<dbReference type="AlphaFoldDB" id="A0AAD5DWE3"/>
<dbReference type="SUPFAM" id="SSF103025">
    <property type="entry name" value="Folate-binding domain"/>
    <property type="match status" value="1"/>
</dbReference>
<dbReference type="InterPro" id="IPR025867">
    <property type="entry name" value="MnmE_helical"/>
</dbReference>
<comment type="caution">
    <text evidence="9">The sequence shown here is derived from an EMBL/GenBank/DDBJ whole genome shotgun (WGS) entry which is preliminary data.</text>
</comment>
<feature type="domain" description="MnmE helical" evidence="8">
    <location>
        <begin position="126"/>
        <end position="485"/>
    </location>
</feature>
<protein>
    <recommendedName>
        <fullName evidence="11">tRNA modification GTPase</fullName>
    </recommendedName>
</protein>
<evidence type="ECO:0008006" key="11">
    <source>
        <dbReference type="Google" id="ProtNLM"/>
    </source>
</evidence>
<dbReference type="FunFam" id="3.30.1360.120:FF:000007">
    <property type="entry name" value="tRNA modification GTPase GTPBP3, mitochondrial"/>
    <property type="match status" value="1"/>
</dbReference>
<dbReference type="Proteomes" id="UP001205105">
    <property type="component" value="Unassembled WGS sequence"/>
</dbReference>
<reference evidence="9" key="1">
    <citation type="submission" date="2020-11" db="EMBL/GenBank/DDBJ databases">
        <title>Chlorella ohadii genome sequencing and assembly.</title>
        <authorList>
            <person name="Murik O."/>
            <person name="Treves H."/>
            <person name="Kedem I."/>
            <person name="Shotland Y."/>
            <person name="Kaplan A."/>
        </authorList>
    </citation>
    <scope>NUCLEOTIDE SEQUENCE</scope>
    <source>
        <strain evidence="9">1</strain>
    </source>
</reference>
<dbReference type="InterPro" id="IPR027417">
    <property type="entry name" value="P-loop_NTPase"/>
</dbReference>
<comment type="similarity">
    <text evidence="2">Belongs to the TRAFAC class TrmE-Era-EngA-EngB-Septin-like GTPase superfamily. TrmE GTPase family.</text>
</comment>
<dbReference type="InterPro" id="IPR027368">
    <property type="entry name" value="MnmE_dom2"/>
</dbReference>
<evidence type="ECO:0000259" key="7">
    <source>
        <dbReference type="Pfam" id="PF10396"/>
    </source>
</evidence>
<dbReference type="GO" id="GO:0005525">
    <property type="term" value="F:GTP binding"/>
    <property type="evidence" value="ECO:0007669"/>
    <property type="project" value="UniProtKB-KW"/>
</dbReference>
<dbReference type="Gene3D" id="3.40.50.300">
    <property type="entry name" value="P-loop containing nucleotide triphosphate hydrolases"/>
    <property type="match status" value="1"/>
</dbReference>
<keyword evidence="10" id="KW-1185">Reference proteome</keyword>
<dbReference type="PANTHER" id="PTHR42714">
    <property type="entry name" value="TRNA MODIFICATION GTPASE GTPBP3"/>
    <property type="match status" value="1"/>
</dbReference>
<sequence length="488" mass="50347">MIRRLLAAASVPCAQGRAAIAVVRISGPGADSALQQLLPASAALPPPRTAALASLVAPSGGLLDRALVLRFPGPRSFTGEDCAELHVHGGPAVVRALLDALQALGLRPAEAGEFSRRAFDAGKLDLTQVEGLADLLAAETESQRRQALLHTTGAARRQHEEWRHSLLTCLARLEAMIDFGEDEGIADDVAAGVVPLVAALRRQLERHLASAVSGELVSLLNLLAGHDAAIVSPVAGTTRDLVQVQLELGGHKVILIDSAGLRQTNCPVEAEGVRRTLAAAQQAHVVVHVADAAASCGASAGQAQADEQPVDSAALPLAPDALQLWVLNKADLLEPAVATAAASQLLWPAAAQLAAQQAAPEAAAAAASNGGDQQPAASQQSQQPVLISCRTGQGIEQLLAALQQHVAALVAQGGGDGVERALPTRARHRHHLSEAVAALQRYEAAAGSQLEVACEELRCAARALGRVTGAVDTEEVLGAIFEEFCIGK</sequence>
<feature type="domain" description="GTP-binding protein TrmE N-terminal" evidence="7">
    <location>
        <begin position="12"/>
        <end position="123"/>
    </location>
</feature>
<feature type="domain" description="G" evidence="6">
    <location>
        <begin position="218"/>
        <end position="298"/>
    </location>
</feature>
<dbReference type="InterPro" id="IPR018948">
    <property type="entry name" value="GTP-bd_TrmE_N"/>
</dbReference>
<evidence type="ECO:0000259" key="8">
    <source>
        <dbReference type="Pfam" id="PF12631"/>
    </source>
</evidence>
<accession>A0AAD5DWE3</accession>
<keyword evidence="3" id="KW-0819">tRNA processing</keyword>
<keyword evidence="4" id="KW-0547">Nucleotide-binding</keyword>
<evidence type="ECO:0000313" key="9">
    <source>
        <dbReference type="EMBL" id="KAI7844301.1"/>
    </source>
</evidence>
<dbReference type="GO" id="GO:0003924">
    <property type="term" value="F:GTPase activity"/>
    <property type="evidence" value="ECO:0007669"/>
    <property type="project" value="InterPro"/>
</dbReference>
<dbReference type="GO" id="GO:0005739">
    <property type="term" value="C:mitochondrion"/>
    <property type="evidence" value="ECO:0007669"/>
    <property type="project" value="UniProtKB-SubCell"/>
</dbReference>
<dbReference type="SUPFAM" id="SSF52540">
    <property type="entry name" value="P-loop containing nucleoside triphosphate hydrolases"/>
    <property type="match status" value="1"/>
</dbReference>
<dbReference type="InterPro" id="IPR027266">
    <property type="entry name" value="TrmE/GcvT-like"/>
</dbReference>